<organism evidence="2 3">
    <name type="scientific">Mucuna pruriens</name>
    <name type="common">Velvet bean</name>
    <name type="synonym">Dolichos pruriens</name>
    <dbReference type="NCBI Taxonomy" id="157652"/>
    <lineage>
        <taxon>Eukaryota</taxon>
        <taxon>Viridiplantae</taxon>
        <taxon>Streptophyta</taxon>
        <taxon>Embryophyta</taxon>
        <taxon>Tracheophyta</taxon>
        <taxon>Spermatophyta</taxon>
        <taxon>Magnoliopsida</taxon>
        <taxon>eudicotyledons</taxon>
        <taxon>Gunneridae</taxon>
        <taxon>Pentapetalae</taxon>
        <taxon>rosids</taxon>
        <taxon>fabids</taxon>
        <taxon>Fabales</taxon>
        <taxon>Fabaceae</taxon>
        <taxon>Papilionoideae</taxon>
        <taxon>50 kb inversion clade</taxon>
        <taxon>NPAAA clade</taxon>
        <taxon>indigoferoid/millettioid clade</taxon>
        <taxon>Phaseoleae</taxon>
        <taxon>Mucuna</taxon>
    </lineage>
</organism>
<keyword evidence="1" id="KW-0732">Signal</keyword>
<protein>
    <recommendedName>
        <fullName evidence="4">GDSL esterase/lipase</fullName>
    </recommendedName>
</protein>
<dbReference type="Proteomes" id="UP000257109">
    <property type="component" value="Unassembled WGS sequence"/>
</dbReference>
<dbReference type="AlphaFoldDB" id="A0A371FCE6"/>
<dbReference type="InterPro" id="IPR044552">
    <property type="entry name" value="GLIP1-5/GLL25"/>
</dbReference>
<keyword evidence="3" id="KW-1185">Reference proteome</keyword>
<evidence type="ECO:0000313" key="3">
    <source>
        <dbReference type="Proteomes" id="UP000257109"/>
    </source>
</evidence>
<proteinExistence type="predicted"/>
<accession>A0A371FCE6</accession>
<reference evidence="2" key="1">
    <citation type="submission" date="2018-05" db="EMBL/GenBank/DDBJ databases">
        <title>Draft genome of Mucuna pruriens seed.</title>
        <authorList>
            <person name="Nnadi N.E."/>
            <person name="Vos R."/>
            <person name="Hasami M.H."/>
            <person name="Devisetty U.K."/>
            <person name="Aguiy J.C."/>
        </authorList>
    </citation>
    <scope>NUCLEOTIDE SEQUENCE [LARGE SCALE GENOMIC DNA]</scope>
    <source>
        <strain evidence="2">JCA_2017</strain>
    </source>
</reference>
<gene>
    <name evidence="2" type="ORF">CR513_44097</name>
</gene>
<name>A0A371FCE6_MUCPR</name>
<dbReference type="OrthoDB" id="1600564at2759"/>
<sequence length="97" mass="10727">MVSTAVCIFSIGGNDYASPFYTNSNTTASFRTQQNFVDFVIGNTRRQSKKFAQKVSKRGIQLVVEGKGGLKSMSYATMFFDSLHPTESAAQHFAQLM</sequence>
<dbReference type="GO" id="GO:0016298">
    <property type="term" value="F:lipase activity"/>
    <property type="evidence" value="ECO:0007669"/>
    <property type="project" value="TreeGrafter"/>
</dbReference>
<evidence type="ECO:0000313" key="2">
    <source>
        <dbReference type="EMBL" id="RDX75967.1"/>
    </source>
</evidence>
<evidence type="ECO:0008006" key="4">
    <source>
        <dbReference type="Google" id="ProtNLM"/>
    </source>
</evidence>
<dbReference type="PANTHER" id="PTHR45966">
    <property type="entry name" value="GDSL-LIKE LIPASE/ACYLHYDROLASE"/>
    <property type="match status" value="1"/>
</dbReference>
<dbReference type="EMBL" id="QJKJ01009668">
    <property type="protein sequence ID" value="RDX75967.1"/>
    <property type="molecule type" value="Genomic_DNA"/>
</dbReference>
<comment type="caution">
    <text evidence="2">The sequence shown here is derived from an EMBL/GenBank/DDBJ whole genome shotgun (WGS) entry which is preliminary data.</text>
</comment>
<dbReference type="PANTHER" id="PTHR45966:SF1">
    <property type="entry name" value="GDSL ESTERASE_LIPASE 1-RELATED"/>
    <property type="match status" value="1"/>
</dbReference>
<feature type="non-terminal residue" evidence="2">
    <location>
        <position position="1"/>
    </location>
</feature>
<evidence type="ECO:0000256" key="1">
    <source>
        <dbReference type="ARBA" id="ARBA00022729"/>
    </source>
</evidence>